<dbReference type="Proteomes" id="UP000324143">
    <property type="component" value="Unassembled WGS sequence"/>
</dbReference>
<evidence type="ECO:0008006" key="3">
    <source>
        <dbReference type="Google" id="ProtNLM"/>
    </source>
</evidence>
<accession>A0A5D0MKW1</accession>
<gene>
    <name evidence="1" type="ORF">FXF47_00870</name>
</gene>
<name>A0A5D0MKW1_9BACT</name>
<comment type="caution">
    <text evidence="1">The sequence shown here is derived from an EMBL/GenBank/DDBJ whole genome shotgun (WGS) entry which is preliminary data.</text>
</comment>
<proteinExistence type="predicted"/>
<protein>
    <recommendedName>
        <fullName evidence="3">Class I SAM-dependent methyltransferase</fullName>
    </recommendedName>
</protein>
<feature type="non-terminal residue" evidence="1">
    <location>
        <position position="292"/>
    </location>
</feature>
<dbReference type="EMBL" id="VSIX01000005">
    <property type="protein sequence ID" value="TYB32080.1"/>
    <property type="molecule type" value="Genomic_DNA"/>
</dbReference>
<organism evidence="1 2">
    <name type="scientific">Candidatus Mcinerneyibacterium aminivorans</name>
    <dbReference type="NCBI Taxonomy" id="2703815"/>
    <lineage>
        <taxon>Bacteria</taxon>
        <taxon>Candidatus Macinerneyibacteriota</taxon>
        <taxon>Candidatus Mcinerneyibacteria</taxon>
        <taxon>Candidatus Mcinerneyibacteriales</taxon>
        <taxon>Candidatus Mcinerneyibacteriaceae</taxon>
        <taxon>Candidatus Mcinerneyibacterium</taxon>
    </lineage>
</organism>
<dbReference type="AlphaFoldDB" id="A0A5D0MKW1"/>
<evidence type="ECO:0000313" key="2">
    <source>
        <dbReference type="Proteomes" id="UP000324143"/>
    </source>
</evidence>
<sequence>MILNVETYLSILNKSISTNYKIKNWKHYRQEVVEFIKSNIKLSNYKNAAVFAAGDCGDIDLRFLSQNFEEILLTDISSKNIKIGIKKQLNPTRTQNFSIKTFDYTGLDKNDFYKKIIELLLNKEHIEKIKDFITEELNSLNADKIYSTIPRKYNIVISLPVYSQLFYQHIIAILDYHNIYKKYSKDKLSNFKTFLLNKMPIIIDNYNSLLHNIISKDGILISLIDMLEYKNTSATLQKISKDMNNNLIENQIKKSGYGISNFALDNLKKYFSIINSKWLLWPFNKKRTYLVK</sequence>
<evidence type="ECO:0000313" key="1">
    <source>
        <dbReference type="EMBL" id="TYB32080.1"/>
    </source>
</evidence>
<reference evidence="1" key="1">
    <citation type="submission" date="2019-08" db="EMBL/GenBank/DDBJ databases">
        <title>Genomic characterization of a novel candidate phylum (ARYD3) from a high temperature, high salinity tertiary oil reservoir in north central Oklahoma, USA.</title>
        <authorList>
            <person name="Youssef N.H."/>
            <person name="Yadav A."/>
            <person name="Elshahed M.S."/>
        </authorList>
    </citation>
    <scope>NUCLEOTIDE SEQUENCE [LARGE SCALE GENOMIC DNA]</scope>
    <source>
        <strain evidence="1">ARYD3</strain>
    </source>
</reference>
<keyword evidence="2" id="KW-1185">Reference proteome</keyword>